<evidence type="ECO:0000313" key="2">
    <source>
        <dbReference type="EMBL" id="MEQ2579283.1"/>
    </source>
</evidence>
<proteinExistence type="predicted"/>
<gene>
    <name evidence="2" type="ORF">WMO62_10660</name>
</gene>
<organism evidence="2 3">
    <name type="scientific">Hominiventricola aquisgranensis</name>
    <dbReference type="NCBI Taxonomy" id="3133164"/>
    <lineage>
        <taxon>Bacteria</taxon>
        <taxon>Bacillati</taxon>
        <taxon>Bacillota</taxon>
        <taxon>Clostridia</taxon>
        <taxon>Lachnospirales</taxon>
        <taxon>Lachnospiraceae</taxon>
        <taxon>Hominiventricola</taxon>
    </lineage>
</organism>
<dbReference type="RefSeq" id="WP_349144621.1">
    <property type="nucleotide sequence ID" value="NZ_JBBMFC010000018.1"/>
</dbReference>
<protein>
    <submittedName>
        <fullName evidence="2">Uncharacterized protein</fullName>
    </submittedName>
</protein>
<reference evidence="2 3" key="1">
    <citation type="submission" date="2024-03" db="EMBL/GenBank/DDBJ databases">
        <title>Human intestinal bacterial collection.</title>
        <authorList>
            <person name="Pauvert C."/>
            <person name="Hitch T.C.A."/>
            <person name="Clavel T."/>
        </authorList>
    </citation>
    <scope>NUCLEOTIDE SEQUENCE [LARGE SCALE GENOMIC DNA]</scope>
    <source>
        <strain evidence="2 3">CLA-AA-H78B</strain>
    </source>
</reference>
<comment type="caution">
    <text evidence="2">The sequence shown here is derived from an EMBL/GenBank/DDBJ whole genome shotgun (WGS) entry which is preliminary data.</text>
</comment>
<evidence type="ECO:0000313" key="3">
    <source>
        <dbReference type="Proteomes" id="UP001470288"/>
    </source>
</evidence>
<feature type="chain" id="PRO_5045216922" evidence="1">
    <location>
        <begin position="28"/>
        <end position="138"/>
    </location>
</feature>
<name>A0ABV1I2Z5_9FIRM</name>
<dbReference type="Proteomes" id="UP001470288">
    <property type="component" value="Unassembled WGS sequence"/>
</dbReference>
<accession>A0ABV1I2Z5</accession>
<feature type="signal peptide" evidence="1">
    <location>
        <begin position="1"/>
        <end position="27"/>
    </location>
</feature>
<sequence length="138" mass="15209">MKRHLFKSILSLFLCLSMILVPINVYAAGDTGNSVIETPSGNIIITESDSIRTAEMTDAEGNIIKAIFNKQTQEAQIYVNGIKSNFNNTSIKKAPPVSASEKVIGNYKRRSSIDTYAYATLDIEQTIVWQGLAQTSYV</sequence>
<keyword evidence="1" id="KW-0732">Signal</keyword>
<evidence type="ECO:0000256" key="1">
    <source>
        <dbReference type="SAM" id="SignalP"/>
    </source>
</evidence>
<dbReference type="EMBL" id="JBBMFC010000018">
    <property type="protein sequence ID" value="MEQ2579283.1"/>
    <property type="molecule type" value="Genomic_DNA"/>
</dbReference>
<keyword evidence="3" id="KW-1185">Reference proteome</keyword>